<evidence type="ECO:0000313" key="2">
    <source>
        <dbReference type="EMBL" id="KAK1927139.1"/>
    </source>
</evidence>
<accession>A0AAD9FVS9</accession>
<gene>
    <name evidence="2" type="ORF">DB88DRAFT_14321</name>
</gene>
<feature type="compositionally biased region" description="Pro residues" evidence="1">
    <location>
        <begin position="271"/>
        <end position="295"/>
    </location>
</feature>
<dbReference type="Proteomes" id="UP001182556">
    <property type="component" value="Unassembled WGS sequence"/>
</dbReference>
<feature type="compositionally biased region" description="Pro residues" evidence="1">
    <location>
        <begin position="307"/>
        <end position="324"/>
    </location>
</feature>
<dbReference type="PANTHER" id="PTHR28031:SF1">
    <property type="entry name" value="PROLINE-RICH PROTEIN HUA1"/>
    <property type="match status" value="1"/>
</dbReference>
<organism evidence="2 3">
    <name type="scientific">Papiliotrema laurentii</name>
    <name type="common">Cryptococcus laurentii</name>
    <dbReference type="NCBI Taxonomy" id="5418"/>
    <lineage>
        <taxon>Eukaryota</taxon>
        <taxon>Fungi</taxon>
        <taxon>Dikarya</taxon>
        <taxon>Basidiomycota</taxon>
        <taxon>Agaricomycotina</taxon>
        <taxon>Tremellomycetes</taxon>
        <taxon>Tremellales</taxon>
        <taxon>Rhynchogastremaceae</taxon>
        <taxon>Papiliotrema</taxon>
    </lineage>
</organism>
<dbReference type="PANTHER" id="PTHR28031">
    <property type="entry name" value="PROLINE-RICH PROTEIN HUA1"/>
    <property type="match status" value="1"/>
</dbReference>
<feature type="region of interest" description="Disordered" evidence="1">
    <location>
        <begin position="249"/>
        <end position="324"/>
    </location>
</feature>
<comment type="caution">
    <text evidence="2">The sequence shown here is derived from an EMBL/GenBank/DDBJ whole genome shotgun (WGS) entry which is preliminary data.</text>
</comment>
<keyword evidence="3" id="KW-1185">Reference proteome</keyword>
<dbReference type="GO" id="GO:0005737">
    <property type="term" value="C:cytoplasm"/>
    <property type="evidence" value="ECO:0007669"/>
    <property type="project" value="TreeGrafter"/>
</dbReference>
<dbReference type="EMBL" id="JAODAN010000001">
    <property type="protein sequence ID" value="KAK1927139.1"/>
    <property type="molecule type" value="Genomic_DNA"/>
</dbReference>
<dbReference type="AlphaFoldDB" id="A0AAD9FVS9"/>
<feature type="compositionally biased region" description="Pro residues" evidence="1">
    <location>
        <begin position="136"/>
        <end position="152"/>
    </location>
</feature>
<evidence type="ECO:0000313" key="3">
    <source>
        <dbReference type="Proteomes" id="UP001182556"/>
    </source>
</evidence>
<proteinExistence type="predicted"/>
<evidence type="ECO:0000256" key="1">
    <source>
        <dbReference type="SAM" id="MobiDB-lite"/>
    </source>
</evidence>
<feature type="compositionally biased region" description="Polar residues" evidence="1">
    <location>
        <begin position="85"/>
        <end position="110"/>
    </location>
</feature>
<feature type="compositionally biased region" description="Polar residues" evidence="1">
    <location>
        <begin position="249"/>
        <end position="266"/>
    </location>
</feature>
<dbReference type="InterPro" id="IPR038910">
    <property type="entry name" value="Hua1-like"/>
</dbReference>
<sequence>MPETFQPPRGPPPSQPARSGSIDDTMVPDEPPPAYTTVAGHQGDTTLAAGPSRMDFSGPPPLPDRLQANITGVGVGYEPRVHATPSHTSTPGGAGMSPQQTGSSFHSNNPFGDHNRPAPPPQHPARYDAHGSFTPPVGPPPGVPGKNPPPSNAGPGGFGGSPSSNAGPSRPPLPPSSTSSPAIDLSPTEIPTPGRPLLRHGQMLVYPKGHFCHKCGNTGYKANDPSNPHDTDWRKYGKPYNAALAASYKTSTAPNSNPSLQSSANFQRPLPALPPATPHHPPPQSPYGNLPPPPGKWNTYPGQHGYRPPPPPGPMPGGYGPPPVIGSFSTAIPPPNAIILQPGDPRIGGRPCWNCGGSGREIGFFGFDEGKCYQCRGIGRVF</sequence>
<name>A0AAD9FVS9_PAPLA</name>
<protein>
    <submittedName>
        <fullName evidence="2">Uncharacterized protein</fullName>
    </submittedName>
</protein>
<reference evidence="2" key="1">
    <citation type="submission" date="2023-02" db="EMBL/GenBank/DDBJ databases">
        <title>Identification and recombinant expression of a fungal hydrolase from Papiliotrema laurentii that hydrolyzes apple cutin and clears colloidal polyester polyurethane.</title>
        <authorList>
            <consortium name="DOE Joint Genome Institute"/>
            <person name="Roman V.A."/>
            <person name="Bojanowski C."/>
            <person name="Crable B.R."/>
            <person name="Wagner D.N."/>
            <person name="Hung C.S."/>
            <person name="Nadeau L.J."/>
            <person name="Schratz L."/>
            <person name="Haridas S."/>
            <person name="Pangilinan J."/>
            <person name="Lipzen A."/>
            <person name="Na H."/>
            <person name="Yan M."/>
            <person name="Ng V."/>
            <person name="Grigoriev I.V."/>
            <person name="Spatafora J.W."/>
            <person name="Barlow D."/>
            <person name="Biffinger J."/>
            <person name="Kelley-Loughnane N."/>
            <person name="Varaljay V.A."/>
            <person name="Crookes-Goodson W.J."/>
        </authorList>
    </citation>
    <scope>NUCLEOTIDE SEQUENCE</scope>
    <source>
        <strain evidence="2">5307AH</strain>
    </source>
</reference>
<feature type="region of interest" description="Disordered" evidence="1">
    <location>
        <begin position="1"/>
        <end position="198"/>
    </location>
</feature>